<organism evidence="2 3">
    <name type="scientific">Diploptera punctata</name>
    <name type="common">Pacific beetle cockroach</name>
    <dbReference type="NCBI Taxonomy" id="6984"/>
    <lineage>
        <taxon>Eukaryota</taxon>
        <taxon>Metazoa</taxon>
        <taxon>Ecdysozoa</taxon>
        <taxon>Arthropoda</taxon>
        <taxon>Hexapoda</taxon>
        <taxon>Insecta</taxon>
        <taxon>Pterygota</taxon>
        <taxon>Neoptera</taxon>
        <taxon>Polyneoptera</taxon>
        <taxon>Dictyoptera</taxon>
        <taxon>Blattodea</taxon>
        <taxon>Blaberoidea</taxon>
        <taxon>Blaberidae</taxon>
        <taxon>Diplopterinae</taxon>
        <taxon>Diploptera</taxon>
    </lineage>
</organism>
<keyword evidence="1" id="KW-0472">Membrane</keyword>
<gene>
    <name evidence="2" type="ORF">L9F63_000232</name>
</gene>
<reference evidence="2" key="1">
    <citation type="journal article" date="2023" name="IScience">
        <title>Live-bearing cockroach genome reveals convergent evolutionary mechanisms linked to viviparity in insects and beyond.</title>
        <authorList>
            <person name="Fouks B."/>
            <person name="Harrison M.C."/>
            <person name="Mikhailova A.A."/>
            <person name="Marchal E."/>
            <person name="English S."/>
            <person name="Carruthers M."/>
            <person name="Jennings E.C."/>
            <person name="Chiamaka E.L."/>
            <person name="Frigard R.A."/>
            <person name="Pippel M."/>
            <person name="Attardo G.M."/>
            <person name="Benoit J.B."/>
            <person name="Bornberg-Bauer E."/>
            <person name="Tobe S.S."/>
        </authorList>
    </citation>
    <scope>NUCLEOTIDE SEQUENCE</scope>
    <source>
        <strain evidence="2">Stay&amp;Tobe</strain>
    </source>
</reference>
<accession>A0AAD8AM36</accession>
<sequence>DSLDIALMSNLTFLMNLIVWHGHMFFNQIELVIYMIFCPMNVYMKYKYYNIYILLEYLNCISVNRFVF</sequence>
<feature type="non-terminal residue" evidence="2">
    <location>
        <position position="1"/>
    </location>
</feature>
<dbReference type="AlphaFoldDB" id="A0AAD8AM36"/>
<feature type="transmembrane region" description="Helical" evidence="1">
    <location>
        <begin position="17"/>
        <end position="37"/>
    </location>
</feature>
<evidence type="ECO:0000313" key="3">
    <source>
        <dbReference type="Proteomes" id="UP001233999"/>
    </source>
</evidence>
<evidence type="ECO:0000256" key="1">
    <source>
        <dbReference type="SAM" id="Phobius"/>
    </source>
</evidence>
<keyword evidence="1" id="KW-0812">Transmembrane</keyword>
<proteinExistence type="predicted"/>
<name>A0AAD8AM36_DIPPU</name>
<evidence type="ECO:0000313" key="2">
    <source>
        <dbReference type="EMBL" id="KAJ9601624.1"/>
    </source>
</evidence>
<comment type="caution">
    <text evidence="2">The sequence shown here is derived from an EMBL/GenBank/DDBJ whole genome shotgun (WGS) entry which is preliminary data.</text>
</comment>
<keyword evidence="1" id="KW-1133">Transmembrane helix</keyword>
<feature type="non-terminal residue" evidence="2">
    <location>
        <position position="68"/>
    </location>
</feature>
<dbReference type="EMBL" id="JASPKZ010000007">
    <property type="protein sequence ID" value="KAJ9601624.1"/>
    <property type="molecule type" value="Genomic_DNA"/>
</dbReference>
<dbReference type="Proteomes" id="UP001233999">
    <property type="component" value="Unassembled WGS sequence"/>
</dbReference>
<protein>
    <submittedName>
        <fullName evidence="2">Uncharacterized protein</fullName>
    </submittedName>
</protein>
<reference evidence="2" key="2">
    <citation type="submission" date="2023-05" db="EMBL/GenBank/DDBJ databases">
        <authorList>
            <person name="Fouks B."/>
        </authorList>
    </citation>
    <scope>NUCLEOTIDE SEQUENCE</scope>
    <source>
        <strain evidence="2">Stay&amp;Tobe</strain>
        <tissue evidence="2">Testes</tissue>
    </source>
</reference>
<keyword evidence="3" id="KW-1185">Reference proteome</keyword>